<organism evidence="3 4">
    <name type="scientific">Lophiotrema nucula</name>
    <dbReference type="NCBI Taxonomy" id="690887"/>
    <lineage>
        <taxon>Eukaryota</taxon>
        <taxon>Fungi</taxon>
        <taxon>Dikarya</taxon>
        <taxon>Ascomycota</taxon>
        <taxon>Pezizomycotina</taxon>
        <taxon>Dothideomycetes</taxon>
        <taxon>Pleosporomycetidae</taxon>
        <taxon>Pleosporales</taxon>
        <taxon>Lophiotremataceae</taxon>
        <taxon>Lophiotrema</taxon>
    </lineage>
</organism>
<feature type="transmembrane region" description="Helical" evidence="2">
    <location>
        <begin position="335"/>
        <end position="357"/>
    </location>
</feature>
<keyword evidence="2" id="KW-0812">Transmembrane</keyword>
<evidence type="ECO:0000313" key="4">
    <source>
        <dbReference type="Proteomes" id="UP000799770"/>
    </source>
</evidence>
<feature type="region of interest" description="Disordered" evidence="1">
    <location>
        <begin position="143"/>
        <end position="180"/>
    </location>
</feature>
<name>A0A6A5YG52_9PLEO</name>
<sequence length="365" mass="38637">MSTGKTVVKAASEVLDEQGANDQMNTGGDSSENSGIGSPPSPDKNVPGKEPSRTPAEDESVSLLERKPANLTTVWWKSDATSTSLHQHPDSPSDCSVDKNLASGSLGPIVSLNGDDEVAKNELLNVVINRNQGDRTTALVGLESSSVTDVAPESQDPDATGDTAASSGQQQVSSMPQSQNATLQISNIGPHVTVPDDIARPHTVIVKEARSTSTEFKQAPLDDVVVPAEGDNTVVPSQSTISSSGNRSTPFMTVMLQLFATRVTFQVSAAVGHHEIGQEPRDLAILAMMGVLALVGRMRNSGDSSFARFLLEFAFACVFMAIITILFILGHAGELWAIVSLFGLLFWMPLVLFRFAVRSGGFSGN</sequence>
<reference evidence="3" key="1">
    <citation type="journal article" date="2020" name="Stud. Mycol.">
        <title>101 Dothideomycetes genomes: a test case for predicting lifestyles and emergence of pathogens.</title>
        <authorList>
            <person name="Haridas S."/>
            <person name="Albert R."/>
            <person name="Binder M."/>
            <person name="Bloem J."/>
            <person name="Labutti K."/>
            <person name="Salamov A."/>
            <person name="Andreopoulos B."/>
            <person name="Baker S."/>
            <person name="Barry K."/>
            <person name="Bills G."/>
            <person name="Bluhm B."/>
            <person name="Cannon C."/>
            <person name="Castanera R."/>
            <person name="Culley D."/>
            <person name="Daum C."/>
            <person name="Ezra D."/>
            <person name="Gonzalez J."/>
            <person name="Henrissat B."/>
            <person name="Kuo A."/>
            <person name="Liang C."/>
            <person name="Lipzen A."/>
            <person name="Lutzoni F."/>
            <person name="Magnuson J."/>
            <person name="Mondo S."/>
            <person name="Nolan M."/>
            <person name="Ohm R."/>
            <person name="Pangilinan J."/>
            <person name="Park H.-J."/>
            <person name="Ramirez L."/>
            <person name="Alfaro M."/>
            <person name="Sun H."/>
            <person name="Tritt A."/>
            <person name="Yoshinaga Y."/>
            <person name="Zwiers L.-H."/>
            <person name="Turgeon B."/>
            <person name="Goodwin S."/>
            <person name="Spatafora J."/>
            <person name="Crous P."/>
            <person name="Grigoriev I."/>
        </authorList>
    </citation>
    <scope>NUCLEOTIDE SEQUENCE</scope>
    <source>
        <strain evidence="3">CBS 627.86</strain>
    </source>
</reference>
<dbReference type="AlphaFoldDB" id="A0A6A5YG52"/>
<evidence type="ECO:0000256" key="2">
    <source>
        <dbReference type="SAM" id="Phobius"/>
    </source>
</evidence>
<accession>A0A6A5YG52</accession>
<keyword evidence="2" id="KW-0472">Membrane</keyword>
<dbReference type="Proteomes" id="UP000799770">
    <property type="component" value="Unassembled WGS sequence"/>
</dbReference>
<evidence type="ECO:0000256" key="1">
    <source>
        <dbReference type="SAM" id="MobiDB-lite"/>
    </source>
</evidence>
<feature type="region of interest" description="Disordered" evidence="1">
    <location>
        <begin position="1"/>
        <end position="71"/>
    </location>
</feature>
<evidence type="ECO:0000313" key="3">
    <source>
        <dbReference type="EMBL" id="KAF2106045.1"/>
    </source>
</evidence>
<feature type="compositionally biased region" description="Basic and acidic residues" evidence="1">
    <location>
        <begin position="46"/>
        <end position="56"/>
    </location>
</feature>
<feature type="transmembrane region" description="Helical" evidence="2">
    <location>
        <begin position="310"/>
        <end position="329"/>
    </location>
</feature>
<feature type="compositionally biased region" description="Polar residues" evidence="1">
    <location>
        <begin position="20"/>
        <end position="36"/>
    </location>
</feature>
<protein>
    <submittedName>
        <fullName evidence="3">Uncharacterized protein</fullName>
    </submittedName>
</protein>
<proteinExistence type="predicted"/>
<gene>
    <name evidence="3" type="ORF">BDV96DRAFT_638445</name>
</gene>
<keyword evidence="4" id="KW-1185">Reference proteome</keyword>
<feature type="compositionally biased region" description="Polar residues" evidence="1">
    <location>
        <begin position="163"/>
        <end position="180"/>
    </location>
</feature>
<keyword evidence="2" id="KW-1133">Transmembrane helix</keyword>
<dbReference type="EMBL" id="ML977367">
    <property type="protein sequence ID" value="KAF2106045.1"/>
    <property type="molecule type" value="Genomic_DNA"/>
</dbReference>